<keyword evidence="1" id="KW-1185">Reference proteome</keyword>
<dbReference type="WBParaSite" id="Gr19_v10_g11518.t1">
    <property type="protein sequence ID" value="Gr19_v10_g11518.t1"/>
    <property type="gene ID" value="Gr19_v10_g11518"/>
</dbReference>
<sequence length="356" mass="41436">MSDNPKNVEKLLKEISICADLLFEVFKFCGPFVLGWRFIEFLQSIRRLFDFLLPGDQFDRLVDAHFKSKEWTYLLVNERLKLKEWSLGRLEIRRAINGNGAEIVMRIGNDFKRRLPIPQNPLPVKVIGFECLLIRYIDQSVVEFLQRIGRLFDSRGTNLCFGTSAFGSRSLEIIWKNVWPLFKDNICGFELLPSDLDCLRQFSSTVLGDCPKLRVIECLNLFPEFPADDSAGASSAQAMTKWLHTPRGDGIPKVLKCQRYSSWPEMEGLKLAFFNSIEPVNFIIYFWTFSSAAIVPFKLNNNLTGERMELRRFDGGIWLLIRCSFKRDKDKWAEYEKVANYCRGNRVIIDFKELYE</sequence>
<protein>
    <submittedName>
        <fullName evidence="2">F-box protein</fullName>
    </submittedName>
</protein>
<accession>A0A914GYC3</accession>
<proteinExistence type="predicted"/>
<evidence type="ECO:0000313" key="1">
    <source>
        <dbReference type="Proteomes" id="UP000887572"/>
    </source>
</evidence>
<dbReference type="Proteomes" id="UP000887572">
    <property type="component" value="Unplaced"/>
</dbReference>
<reference evidence="2" key="1">
    <citation type="submission" date="2022-11" db="UniProtKB">
        <authorList>
            <consortium name="WormBaseParasite"/>
        </authorList>
    </citation>
    <scope>IDENTIFICATION</scope>
</reference>
<organism evidence="1 2">
    <name type="scientific">Globodera rostochiensis</name>
    <name type="common">Golden nematode worm</name>
    <name type="synonym">Heterodera rostochiensis</name>
    <dbReference type="NCBI Taxonomy" id="31243"/>
    <lineage>
        <taxon>Eukaryota</taxon>
        <taxon>Metazoa</taxon>
        <taxon>Ecdysozoa</taxon>
        <taxon>Nematoda</taxon>
        <taxon>Chromadorea</taxon>
        <taxon>Rhabditida</taxon>
        <taxon>Tylenchina</taxon>
        <taxon>Tylenchomorpha</taxon>
        <taxon>Tylenchoidea</taxon>
        <taxon>Heteroderidae</taxon>
        <taxon>Heteroderinae</taxon>
        <taxon>Globodera</taxon>
    </lineage>
</organism>
<dbReference type="AlphaFoldDB" id="A0A914GYC3"/>
<name>A0A914GYC3_GLORO</name>
<evidence type="ECO:0000313" key="2">
    <source>
        <dbReference type="WBParaSite" id="Gr19_v10_g11518.t1"/>
    </source>
</evidence>